<gene>
    <name evidence="2" type="ORF">JOB18_011239</name>
</gene>
<evidence type="ECO:0000256" key="1">
    <source>
        <dbReference type="SAM" id="Phobius"/>
    </source>
</evidence>
<evidence type="ECO:0000313" key="3">
    <source>
        <dbReference type="Proteomes" id="UP000693946"/>
    </source>
</evidence>
<name>A0AAV6Q4I3_SOLSE</name>
<accession>A0AAV6Q4I3</accession>
<dbReference type="Proteomes" id="UP000693946">
    <property type="component" value="Linkage Group LG7"/>
</dbReference>
<proteinExistence type="predicted"/>
<dbReference type="AlphaFoldDB" id="A0AAV6Q4I3"/>
<keyword evidence="1" id="KW-1133">Transmembrane helix</keyword>
<keyword evidence="1" id="KW-0812">Transmembrane</keyword>
<comment type="caution">
    <text evidence="2">The sequence shown here is derived from an EMBL/GenBank/DDBJ whole genome shotgun (WGS) entry which is preliminary data.</text>
</comment>
<reference evidence="2 3" key="1">
    <citation type="journal article" date="2021" name="Sci. Rep.">
        <title>Chromosome anchoring in Senegalese sole (Solea senegalensis) reveals sex-associated markers and genome rearrangements in flatfish.</title>
        <authorList>
            <person name="Guerrero-Cozar I."/>
            <person name="Gomez-Garrido J."/>
            <person name="Berbel C."/>
            <person name="Martinez-Blanch J.F."/>
            <person name="Alioto T."/>
            <person name="Claros M.G."/>
            <person name="Gagnaire P.A."/>
            <person name="Manchado M."/>
        </authorList>
    </citation>
    <scope>NUCLEOTIDE SEQUENCE [LARGE SCALE GENOMIC DNA]</scope>
    <source>
        <strain evidence="2">Sse05_10M</strain>
    </source>
</reference>
<evidence type="ECO:0000313" key="2">
    <source>
        <dbReference type="EMBL" id="KAG7482033.1"/>
    </source>
</evidence>
<keyword evidence="3" id="KW-1185">Reference proteome</keyword>
<keyword evidence="1" id="KW-0472">Membrane</keyword>
<organism evidence="2 3">
    <name type="scientific">Solea senegalensis</name>
    <name type="common">Senegalese sole</name>
    <dbReference type="NCBI Taxonomy" id="28829"/>
    <lineage>
        <taxon>Eukaryota</taxon>
        <taxon>Metazoa</taxon>
        <taxon>Chordata</taxon>
        <taxon>Craniata</taxon>
        <taxon>Vertebrata</taxon>
        <taxon>Euteleostomi</taxon>
        <taxon>Actinopterygii</taxon>
        <taxon>Neopterygii</taxon>
        <taxon>Teleostei</taxon>
        <taxon>Neoteleostei</taxon>
        <taxon>Acanthomorphata</taxon>
        <taxon>Carangaria</taxon>
        <taxon>Pleuronectiformes</taxon>
        <taxon>Pleuronectoidei</taxon>
        <taxon>Soleidae</taxon>
        <taxon>Solea</taxon>
    </lineage>
</organism>
<feature type="transmembrane region" description="Helical" evidence="1">
    <location>
        <begin position="90"/>
        <end position="111"/>
    </location>
</feature>
<feature type="transmembrane region" description="Helical" evidence="1">
    <location>
        <begin position="123"/>
        <end position="143"/>
    </location>
</feature>
<sequence>MQLCSPTTRTLGSLLTNDVWRGQYGKPFEQALQKLYTRFPHSMPDGLWSGLTVYPIMPATIREDQMKTTKWQELDNIAESTASSILSLTFFLLLSFISASSLLITLCNGNLVLICDIRVQESFISVLLLQCSLLWLGSTAAKIQTRGADTSSRH</sequence>
<dbReference type="EMBL" id="JAGKHQ010000019">
    <property type="protein sequence ID" value="KAG7482033.1"/>
    <property type="molecule type" value="Genomic_DNA"/>
</dbReference>
<protein>
    <submittedName>
        <fullName evidence="2">Uncharacterized protein</fullName>
    </submittedName>
</protein>